<accession>A0A561CUM3</accession>
<dbReference type="AlphaFoldDB" id="A0A561CUM3"/>
<dbReference type="Gene3D" id="1.10.150.130">
    <property type="match status" value="1"/>
</dbReference>
<keyword evidence="1 2" id="KW-0238">DNA-binding</keyword>
<evidence type="ECO:0000313" key="4">
    <source>
        <dbReference type="EMBL" id="TWD94528.1"/>
    </source>
</evidence>
<dbReference type="PROSITE" id="PS51900">
    <property type="entry name" value="CB"/>
    <property type="match status" value="1"/>
</dbReference>
<protein>
    <submittedName>
        <fullName evidence="4">Phage integrase family protein with SAM-like domain</fullName>
    </submittedName>
</protein>
<comment type="caution">
    <text evidence="4">The sequence shown here is derived from an EMBL/GenBank/DDBJ whole genome shotgun (WGS) entry which is preliminary data.</text>
</comment>
<dbReference type="GO" id="GO:0015074">
    <property type="term" value="P:DNA integration"/>
    <property type="evidence" value="ECO:0007669"/>
    <property type="project" value="InterPro"/>
</dbReference>
<gene>
    <name evidence="4" type="ORF">FB550_11361</name>
</gene>
<organism evidence="4 5">
    <name type="scientific">Neobacillus bataviensis</name>
    <dbReference type="NCBI Taxonomy" id="220685"/>
    <lineage>
        <taxon>Bacteria</taxon>
        <taxon>Bacillati</taxon>
        <taxon>Bacillota</taxon>
        <taxon>Bacilli</taxon>
        <taxon>Bacillales</taxon>
        <taxon>Bacillaceae</taxon>
        <taxon>Neobacillus</taxon>
    </lineage>
</organism>
<proteinExistence type="predicted"/>
<sequence length="90" mass="10633">MLLSKAWKLYESDKRIEGFSPHTLKTYRLQSKLLIQFFNDVNIESLTTDHLKGYLAKSSEHLKPSSLAHRIRFIKSIFRWSHDLRMAILS</sequence>
<keyword evidence="5" id="KW-1185">Reference proteome</keyword>
<name>A0A561CUM3_9BACI</name>
<evidence type="ECO:0000313" key="5">
    <source>
        <dbReference type="Proteomes" id="UP000319671"/>
    </source>
</evidence>
<evidence type="ECO:0000259" key="3">
    <source>
        <dbReference type="PROSITE" id="PS51900"/>
    </source>
</evidence>
<reference evidence="4 5" key="1">
    <citation type="submission" date="2019-06" db="EMBL/GenBank/DDBJ databases">
        <title>Sorghum-associated microbial communities from plants grown in Nebraska, USA.</title>
        <authorList>
            <person name="Schachtman D."/>
        </authorList>
    </citation>
    <scope>NUCLEOTIDE SEQUENCE [LARGE SCALE GENOMIC DNA]</scope>
    <source>
        <strain evidence="4 5">2482</strain>
    </source>
</reference>
<dbReference type="InterPro" id="IPR044068">
    <property type="entry name" value="CB"/>
</dbReference>
<evidence type="ECO:0000256" key="1">
    <source>
        <dbReference type="ARBA" id="ARBA00023125"/>
    </source>
</evidence>
<dbReference type="EMBL" id="VIVN01000013">
    <property type="protein sequence ID" value="TWD94528.1"/>
    <property type="molecule type" value="Genomic_DNA"/>
</dbReference>
<dbReference type="Proteomes" id="UP000319671">
    <property type="component" value="Unassembled WGS sequence"/>
</dbReference>
<dbReference type="SUPFAM" id="SSF56349">
    <property type="entry name" value="DNA breaking-rejoining enzymes"/>
    <property type="match status" value="1"/>
</dbReference>
<dbReference type="InterPro" id="IPR011010">
    <property type="entry name" value="DNA_brk_join_enz"/>
</dbReference>
<evidence type="ECO:0000256" key="2">
    <source>
        <dbReference type="PROSITE-ProRule" id="PRU01248"/>
    </source>
</evidence>
<dbReference type="RefSeq" id="WP_144567276.1">
    <property type="nucleotide sequence ID" value="NZ_VIVN01000013.1"/>
</dbReference>
<dbReference type="InterPro" id="IPR010998">
    <property type="entry name" value="Integrase_recombinase_N"/>
</dbReference>
<dbReference type="Pfam" id="PF02899">
    <property type="entry name" value="Phage_int_SAM_1"/>
    <property type="match status" value="1"/>
</dbReference>
<dbReference type="InterPro" id="IPR004107">
    <property type="entry name" value="Integrase_SAM-like_N"/>
</dbReference>
<feature type="domain" description="Core-binding (CB)" evidence="3">
    <location>
        <begin position="1"/>
        <end position="82"/>
    </location>
</feature>
<dbReference type="GO" id="GO:0003677">
    <property type="term" value="F:DNA binding"/>
    <property type="evidence" value="ECO:0007669"/>
    <property type="project" value="UniProtKB-UniRule"/>
</dbReference>